<proteinExistence type="predicted"/>
<keyword evidence="4" id="KW-1185">Reference proteome</keyword>
<feature type="chain" id="PRO_5045080930" description="Extracellular membrane protein CFEM domain-containing protein" evidence="2">
    <location>
        <begin position="19"/>
        <end position="196"/>
    </location>
</feature>
<keyword evidence="2" id="KW-0732">Signal</keyword>
<sequence>MFALWALLLFSCWQIATAANLARWQSRPMIPSVRRVFLRGLTDIPSTCSTDCAPFEPFLDGQTCPVTQCCSGAFETAYADCFKCVGVAINATDYTLAQEYVDVVNTACAAEGYTLPVVTLPGQNPNRTLASALPADASAIAVFGGSSSSASSVPSSTHSGSAPATSSPAPSNGAAAVTHSSATGLLSFLLGALLLV</sequence>
<evidence type="ECO:0000256" key="2">
    <source>
        <dbReference type="SAM" id="SignalP"/>
    </source>
</evidence>
<feature type="region of interest" description="Disordered" evidence="1">
    <location>
        <begin position="154"/>
        <end position="173"/>
    </location>
</feature>
<feature type="signal peptide" evidence="2">
    <location>
        <begin position="1"/>
        <end position="18"/>
    </location>
</feature>
<protein>
    <recommendedName>
        <fullName evidence="5">Extracellular membrane protein CFEM domain-containing protein</fullName>
    </recommendedName>
</protein>
<organism evidence="3 4">
    <name type="scientific">Mycena chlorophos</name>
    <name type="common">Agaric fungus</name>
    <name type="synonym">Agaricus chlorophos</name>
    <dbReference type="NCBI Taxonomy" id="658473"/>
    <lineage>
        <taxon>Eukaryota</taxon>
        <taxon>Fungi</taxon>
        <taxon>Dikarya</taxon>
        <taxon>Basidiomycota</taxon>
        <taxon>Agaricomycotina</taxon>
        <taxon>Agaricomycetes</taxon>
        <taxon>Agaricomycetidae</taxon>
        <taxon>Agaricales</taxon>
        <taxon>Marasmiineae</taxon>
        <taxon>Mycenaceae</taxon>
        <taxon>Mycena</taxon>
    </lineage>
</organism>
<gene>
    <name evidence="3" type="ORF">MCHLO_03692</name>
</gene>
<evidence type="ECO:0000256" key="1">
    <source>
        <dbReference type="SAM" id="MobiDB-lite"/>
    </source>
</evidence>
<dbReference type="Proteomes" id="UP000815677">
    <property type="component" value="Unassembled WGS sequence"/>
</dbReference>
<dbReference type="EMBL" id="DF842145">
    <property type="protein sequence ID" value="GAT46154.1"/>
    <property type="molecule type" value="Genomic_DNA"/>
</dbReference>
<name>A0ABQ0L4T3_MYCCL</name>
<accession>A0ABQ0L4T3</accession>
<evidence type="ECO:0008006" key="5">
    <source>
        <dbReference type="Google" id="ProtNLM"/>
    </source>
</evidence>
<evidence type="ECO:0000313" key="3">
    <source>
        <dbReference type="EMBL" id="GAT46154.1"/>
    </source>
</evidence>
<reference evidence="3" key="1">
    <citation type="submission" date="2014-09" db="EMBL/GenBank/DDBJ databases">
        <title>Genome sequence of the luminous mushroom Mycena chlorophos for searching fungal bioluminescence genes.</title>
        <authorList>
            <person name="Tanaka Y."/>
            <person name="Kasuga D."/>
            <person name="Oba Y."/>
            <person name="Hase S."/>
            <person name="Sato K."/>
            <person name="Oba Y."/>
            <person name="Sakakibara Y."/>
        </authorList>
    </citation>
    <scope>NUCLEOTIDE SEQUENCE</scope>
</reference>
<evidence type="ECO:0000313" key="4">
    <source>
        <dbReference type="Proteomes" id="UP000815677"/>
    </source>
</evidence>